<accession>A0A1R3GEH2</accession>
<feature type="region of interest" description="Disordered" evidence="2">
    <location>
        <begin position="1"/>
        <end position="25"/>
    </location>
</feature>
<dbReference type="Proteomes" id="UP000188268">
    <property type="component" value="Unassembled WGS sequence"/>
</dbReference>
<keyword evidence="1" id="KW-0175">Coiled coil</keyword>
<name>A0A1R3GEH2_COCAP</name>
<feature type="transmembrane region" description="Helical" evidence="3">
    <location>
        <begin position="273"/>
        <end position="292"/>
    </location>
</feature>
<proteinExistence type="predicted"/>
<dbReference type="EMBL" id="AWWV01014496">
    <property type="protein sequence ID" value="OMO56457.1"/>
    <property type="molecule type" value="Genomic_DNA"/>
</dbReference>
<feature type="transmembrane region" description="Helical" evidence="3">
    <location>
        <begin position="237"/>
        <end position="261"/>
    </location>
</feature>
<evidence type="ECO:0000256" key="3">
    <source>
        <dbReference type="SAM" id="Phobius"/>
    </source>
</evidence>
<keyword evidence="3" id="KW-0812">Transmembrane</keyword>
<keyword evidence="3" id="KW-0472">Membrane</keyword>
<dbReference type="STRING" id="210143.A0A1R3GEH2"/>
<evidence type="ECO:0000313" key="4">
    <source>
        <dbReference type="EMBL" id="OMO56457.1"/>
    </source>
</evidence>
<keyword evidence="5" id="KW-1185">Reference proteome</keyword>
<evidence type="ECO:0000256" key="2">
    <source>
        <dbReference type="SAM" id="MobiDB-lite"/>
    </source>
</evidence>
<comment type="caution">
    <text evidence="4">The sequence shown here is derived from an EMBL/GenBank/DDBJ whole genome shotgun (WGS) entry which is preliminary data.</text>
</comment>
<dbReference type="OMA" id="EIVKAPC"/>
<dbReference type="AlphaFoldDB" id="A0A1R3GEH2"/>
<feature type="region of interest" description="Disordered" evidence="2">
    <location>
        <begin position="38"/>
        <end position="90"/>
    </location>
</feature>
<organism evidence="4 5">
    <name type="scientific">Corchorus capsularis</name>
    <name type="common">Jute</name>
    <dbReference type="NCBI Taxonomy" id="210143"/>
    <lineage>
        <taxon>Eukaryota</taxon>
        <taxon>Viridiplantae</taxon>
        <taxon>Streptophyta</taxon>
        <taxon>Embryophyta</taxon>
        <taxon>Tracheophyta</taxon>
        <taxon>Spermatophyta</taxon>
        <taxon>Magnoliopsida</taxon>
        <taxon>eudicotyledons</taxon>
        <taxon>Gunneridae</taxon>
        <taxon>Pentapetalae</taxon>
        <taxon>rosids</taxon>
        <taxon>malvids</taxon>
        <taxon>Malvales</taxon>
        <taxon>Malvaceae</taxon>
        <taxon>Grewioideae</taxon>
        <taxon>Apeibeae</taxon>
        <taxon>Corchorus</taxon>
    </lineage>
</organism>
<reference evidence="4 5" key="1">
    <citation type="submission" date="2013-09" db="EMBL/GenBank/DDBJ databases">
        <title>Corchorus capsularis genome sequencing.</title>
        <authorList>
            <person name="Alam M."/>
            <person name="Haque M.S."/>
            <person name="Islam M.S."/>
            <person name="Emdad E.M."/>
            <person name="Islam M.M."/>
            <person name="Ahmed B."/>
            <person name="Halim A."/>
            <person name="Hossen Q.M.M."/>
            <person name="Hossain M.Z."/>
            <person name="Ahmed R."/>
            <person name="Khan M.M."/>
            <person name="Islam R."/>
            <person name="Rashid M.M."/>
            <person name="Khan S.A."/>
            <person name="Rahman M.S."/>
            <person name="Alam M."/>
        </authorList>
    </citation>
    <scope>NUCLEOTIDE SEQUENCE [LARGE SCALE GENOMIC DNA]</scope>
    <source>
        <strain evidence="5">cv. CVL-1</strain>
        <tissue evidence="4">Whole seedling</tissue>
    </source>
</reference>
<dbReference type="PANTHER" id="PTHR36765">
    <property type="entry name" value="EXPRESSED PROTEIN"/>
    <property type="match status" value="1"/>
</dbReference>
<sequence length="305" mass="33365">MGGPKPTSSGGDSSSGEEDGDAEWKAAIQSIAATTTASFTANGFKNNSSNSSTTKTTKNNLGSHSTQAINGDGDEDASEGEQKQNPQKLKHYQIKAQKLLDQMLEKTLEIVKDANNVPEEESVVDDGGVRLFRNSTPGIVFDRNNDILGPTKRPKIIPGRGIDENSKEFRRQLRSVAVDGNDILAAARQSSQKSLARLEAKEAAAKEKAKREEERIAELKKIRGERWLPSMVREMQFFWKMAMVLAMVVDGLGLLVRTLWGLQERRFSATFDAVSSVAVSMTMALVVCFLSIHGHARPEIGLAFI</sequence>
<dbReference type="OrthoDB" id="1919921at2759"/>
<dbReference type="Gramene" id="OMO56457">
    <property type="protein sequence ID" value="OMO56457"/>
    <property type="gene ID" value="CCACVL1_26527"/>
</dbReference>
<evidence type="ECO:0000256" key="1">
    <source>
        <dbReference type="SAM" id="Coils"/>
    </source>
</evidence>
<feature type="compositionally biased region" description="Low complexity" evidence="2">
    <location>
        <begin position="38"/>
        <end position="60"/>
    </location>
</feature>
<protein>
    <submittedName>
        <fullName evidence="4">Uncharacterized protein</fullName>
    </submittedName>
</protein>
<feature type="coiled-coil region" evidence="1">
    <location>
        <begin position="188"/>
        <end position="222"/>
    </location>
</feature>
<evidence type="ECO:0000313" key="5">
    <source>
        <dbReference type="Proteomes" id="UP000188268"/>
    </source>
</evidence>
<dbReference type="PANTHER" id="PTHR36765:SF1">
    <property type="entry name" value="EXPRESSED PROTEIN"/>
    <property type="match status" value="1"/>
</dbReference>
<keyword evidence="3" id="KW-1133">Transmembrane helix</keyword>
<gene>
    <name evidence="4" type="ORF">CCACVL1_26527</name>
</gene>